<dbReference type="Pfam" id="PF13560">
    <property type="entry name" value="HTH_31"/>
    <property type="match status" value="1"/>
</dbReference>
<dbReference type="InterPro" id="IPR010982">
    <property type="entry name" value="Lambda_DNA-bd_dom_sf"/>
</dbReference>
<organism evidence="2 3">
    <name type="scientific">Actinomadura luzonensis</name>
    <dbReference type="NCBI Taxonomy" id="2805427"/>
    <lineage>
        <taxon>Bacteria</taxon>
        <taxon>Bacillati</taxon>
        <taxon>Actinomycetota</taxon>
        <taxon>Actinomycetes</taxon>
        <taxon>Streptosporangiales</taxon>
        <taxon>Thermomonosporaceae</taxon>
        <taxon>Actinomadura</taxon>
    </lineage>
</organism>
<dbReference type="CDD" id="cd00093">
    <property type="entry name" value="HTH_XRE"/>
    <property type="match status" value="1"/>
</dbReference>
<evidence type="ECO:0000313" key="2">
    <source>
        <dbReference type="EMBL" id="MCK2213637.1"/>
    </source>
</evidence>
<dbReference type="Gene3D" id="1.10.260.40">
    <property type="entry name" value="lambda repressor-like DNA-binding domains"/>
    <property type="match status" value="1"/>
</dbReference>
<name>A0ABT0FMW9_9ACTN</name>
<gene>
    <name evidence="2" type="ORF">MF672_007505</name>
</gene>
<dbReference type="InterPro" id="IPR001387">
    <property type="entry name" value="Cro/C1-type_HTH"/>
</dbReference>
<reference evidence="2 3" key="1">
    <citation type="submission" date="2022-04" db="EMBL/GenBank/DDBJ databases">
        <title>Genome draft of Actinomadura sp. ATCC 31491.</title>
        <authorList>
            <person name="Shi X."/>
            <person name="Du Y."/>
        </authorList>
    </citation>
    <scope>NUCLEOTIDE SEQUENCE [LARGE SCALE GENOMIC DNA]</scope>
    <source>
        <strain evidence="2 3">ATCC 31491</strain>
    </source>
</reference>
<protein>
    <submittedName>
        <fullName evidence="2">Helix-turn-helix transcriptional regulator</fullName>
    </submittedName>
</protein>
<dbReference type="SMART" id="SM00530">
    <property type="entry name" value="HTH_XRE"/>
    <property type="match status" value="1"/>
</dbReference>
<dbReference type="SUPFAM" id="SSF47413">
    <property type="entry name" value="lambda repressor-like DNA-binding domains"/>
    <property type="match status" value="1"/>
</dbReference>
<keyword evidence="3" id="KW-1185">Reference proteome</keyword>
<comment type="caution">
    <text evidence="2">The sequence shown here is derived from an EMBL/GenBank/DDBJ whole genome shotgun (WGS) entry which is preliminary data.</text>
</comment>
<accession>A0ABT0FMW9</accession>
<dbReference type="EMBL" id="JAKRKC020000001">
    <property type="protein sequence ID" value="MCK2213637.1"/>
    <property type="molecule type" value="Genomic_DNA"/>
</dbReference>
<evidence type="ECO:0000313" key="3">
    <source>
        <dbReference type="Proteomes" id="UP001317259"/>
    </source>
</evidence>
<dbReference type="Pfam" id="PF19054">
    <property type="entry name" value="DUF5753"/>
    <property type="match status" value="1"/>
</dbReference>
<dbReference type="PROSITE" id="PS50943">
    <property type="entry name" value="HTH_CROC1"/>
    <property type="match status" value="1"/>
</dbReference>
<evidence type="ECO:0000259" key="1">
    <source>
        <dbReference type="PROSITE" id="PS50943"/>
    </source>
</evidence>
<dbReference type="Proteomes" id="UP001317259">
    <property type="component" value="Unassembled WGS sequence"/>
</dbReference>
<proteinExistence type="predicted"/>
<dbReference type="RefSeq" id="WP_242380841.1">
    <property type="nucleotide sequence ID" value="NZ_JAKRKC020000001.1"/>
</dbReference>
<sequence length="273" mass="30637">MAENGQDPSLKAWQEYAERLHRYRSDQGLSQQRLAERIPYSEAAVGHVERLIRKPSHGLTKELERVFGLQGELMELLPEIHGVGPKWFREWPRVEKLAHTIRTSEPMLIPGLLQTERYASHTFLGEPGASVEEIETAVGFRLRRQRIFARARPPVYSALIDESVLRRPVGGGAVMREQLQKLTDVLNPPYVTVRIIPLSAGLTAGCLGAFEIATLLDGGPTHAYVESAEEGRVTSRAKTVQALTVRWEALSGMAHPVDRSRAIIREVMESYEQ</sequence>
<feature type="domain" description="HTH cro/C1-type" evidence="1">
    <location>
        <begin position="20"/>
        <end position="73"/>
    </location>
</feature>
<dbReference type="InterPro" id="IPR043917">
    <property type="entry name" value="DUF5753"/>
</dbReference>